<accession>A0A0D0B6T7</accession>
<organism evidence="1 2">
    <name type="scientific">Collybiopsis luxurians FD-317 M1</name>
    <dbReference type="NCBI Taxonomy" id="944289"/>
    <lineage>
        <taxon>Eukaryota</taxon>
        <taxon>Fungi</taxon>
        <taxon>Dikarya</taxon>
        <taxon>Basidiomycota</taxon>
        <taxon>Agaricomycotina</taxon>
        <taxon>Agaricomycetes</taxon>
        <taxon>Agaricomycetidae</taxon>
        <taxon>Agaricales</taxon>
        <taxon>Marasmiineae</taxon>
        <taxon>Omphalotaceae</taxon>
        <taxon>Collybiopsis</taxon>
        <taxon>Collybiopsis luxurians</taxon>
    </lineage>
</organism>
<name>A0A0D0B6T7_9AGAR</name>
<dbReference type="OrthoDB" id="3254233at2759"/>
<evidence type="ECO:0000313" key="2">
    <source>
        <dbReference type="Proteomes" id="UP000053593"/>
    </source>
</evidence>
<evidence type="ECO:0000313" key="1">
    <source>
        <dbReference type="EMBL" id="KIK49791.1"/>
    </source>
</evidence>
<gene>
    <name evidence="1" type="ORF">GYMLUDRAFT_183612</name>
</gene>
<protein>
    <submittedName>
        <fullName evidence="1">Uncharacterized protein</fullName>
    </submittedName>
</protein>
<sequence>MYSSSSTSSSVVPPSILSTYTAPPLPSPSDTLLNDPHIQSTLQSMSQYLKVKTPFNVDRLELLLSSHPNQPFVHSVMRSLHEGFWPFYNAEWKEECNQRIDNYVTEPEDIAALRAHRDQEIAANRWSEPLPANFTLLPGMRLSPMFVVWQKGKPRIAMDQTHSGLNDGIPCAEGKVKYDDMHTFG</sequence>
<dbReference type="EMBL" id="KN835004">
    <property type="protein sequence ID" value="KIK49791.1"/>
    <property type="molecule type" value="Genomic_DNA"/>
</dbReference>
<keyword evidence="2" id="KW-1185">Reference proteome</keyword>
<dbReference type="HOGENOM" id="CLU_006058_1_0_1"/>
<dbReference type="Proteomes" id="UP000053593">
    <property type="component" value="Unassembled WGS sequence"/>
</dbReference>
<proteinExistence type="predicted"/>
<reference evidence="1 2" key="1">
    <citation type="submission" date="2014-04" db="EMBL/GenBank/DDBJ databases">
        <title>Evolutionary Origins and Diversification of the Mycorrhizal Mutualists.</title>
        <authorList>
            <consortium name="DOE Joint Genome Institute"/>
            <consortium name="Mycorrhizal Genomics Consortium"/>
            <person name="Kohler A."/>
            <person name="Kuo A."/>
            <person name="Nagy L.G."/>
            <person name="Floudas D."/>
            <person name="Copeland A."/>
            <person name="Barry K.W."/>
            <person name="Cichocki N."/>
            <person name="Veneault-Fourrey C."/>
            <person name="LaButti K."/>
            <person name="Lindquist E.A."/>
            <person name="Lipzen A."/>
            <person name="Lundell T."/>
            <person name="Morin E."/>
            <person name="Murat C."/>
            <person name="Riley R."/>
            <person name="Ohm R."/>
            <person name="Sun H."/>
            <person name="Tunlid A."/>
            <person name="Henrissat B."/>
            <person name="Grigoriev I.V."/>
            <person name="Hibbett D.S."/>
            <person name="Martin F."/>
        </authorList>
    </citation>
    <scope>NUCLEOTIDE SEQUENCE [LARGE SCALE GENOMIC DNA]</scope>
    <source>
        <strain evidence="1 2">FD-317 M1</strain>
    </source>
</reference>
<feature type="non-terminal residue" evidence="1">
    <location>
        <position position="185"/>
    </location>
</feature>
<dbReference type="AlphaFoldDB" id="A0A0D0B6T7"/>